<dbReference type="AlphaFoldDB" id="A0A212JPR4"/>
<gene>
    <name evidence="1" type="ORF">KL86DPRO_11965</name>
</gene>
<dbReference type="InterPro" id="IPR023198">
    <property type="entry name" value="PGP-like_dom2"/>
</dbReference>
<dbReference type="InterPro" id="IPR036412">
    <property type="entry name" value="HAD-like_sf"/>
</dbReference>
<dbReference type="InterPro" id="IPR050155">
    <property type="entry name" value="HAD-like_hydrolase_sf"/>
</dbReference>
<dbReference type="GO" id="GO:0008967">
    <property type="term" value="F:phosphoglycolate phosphatase activity"/>
    <property type="evidence" value="ECO:0007669"/>
    <property type="project" value="TreeGrafter"/>
</dbReference>
<dbReference type="Gene3D" id="1.10.150.240">
    <property type="entry name" value="Putative phosphatase, domain 2"/>
    <property type="match status" value="1"/>
</dbReference>
<dbReference type="SFLD" id="SFLDS00003">
    <property type="entry name" value="Haloacid_Dehalogenase"/>
    <property type="match status" value="1"/>
</dbReference>
<dbReference type="Pfam" id="PF00702">
    <property type="entry name" value="Hydrolase"/>
    <property type="match status" value="1"/>
</dbReference>
<dbReference type="PANTHER" id="PTHR43434:SF1">
    <property type="entry name" value="PHOSPHOGLYCOLATE PHOSPHATASE"/>
    <property type="match status" value="1"/>
</dbReference>
<proteinExistence type="predicted"/>
<accession>A0A212JPR4</accession>
<dbReference type="PANTHER" id="PTHR43434">
    <property type="entry name" value="PHOSPHOGLYCOLATE PHOSPHATASE"/>
    <property type="match status" value="1"/>
</dbReference>
<dbReference type="SFLD" id="SFLDG01129">
    <property type="entry name" value="C1.5:_HAD__Beta-PGM__Phosphata"/>
    <property type="match status" value="1"/>
</dbReference>
<dbReference type="InterPro" id="IPR023214">
    <property type="entry name" value="HAD_sf"/>
</dbReference>
<sequence>MALSCIVFDCDGIILESVDAKTSAFARICNEIAPGLTQDFVTYTVLHGGVSRYEKFAWLFRQAFDRDILPAESKELGERFTRYSLEAVLASPLVPGFEDVIARWRGRVPLYVASGTPQYELDEVLRERGLAPYFTGIYGTPPAKAALLLNAIRDCGAAPGETVMIGDSKTDVDAAVIAGTLFYGRGDYFKDGPWPWGSDLTRLNAYLEEVAGTGKNTAS</sequence>
<dbReference type="GO" id="GO:0005829">
    <property type="term" value="C:cytosol"/>
    <property type="evidence" value="ECO:0007669"/>
    <property type="project" value="TreeGrafter"/>
</dbReference>
<organism evidence="1">
    <name type="scientific">uncultured delta proteobacterium</name>
    <dbReference type="NCBI Taxonomy" id="34034"/>
    <lineage>
        <taxon>Bacteria</taxon>
        <taxon>Deltaproteobacteria</taxon>
        <taxon>environmental samples</taxon>
    </lineage>
</organism>
<dbReference type="Gene3D" id="3.40.50.1000">
    <property type="entry name" value="HAD superfamily/HAD-like"/>
    <property type="match status" value="1"/>
</dbReference>
<dbReference type="SUPFAM" id="SSF56784">
    <property type="entry name" value="HAD-like"/>
    <property type="match status" value="1"/>
</dbReference>
<dbReference type="GO" id="GO:0006281">
    <property type="term" value="P:DNA repair"/>
    <property type="evidence" value="ECO:0007669"/>
    <property type="project" value="TreeGrafter"/>
</dbReference>
<dbReference type="EMBL" id="FLUQ01000001">
    <property type="protein sequence ID" value="SBW01419.1"/>
    <property type="molecule type" value="Genomic_DNA"/>
</dbReference>
<evidence type="ECO:0000313" key="1">
    <source>
        <dbReference type="EMBL" id="SBW01419.1"/>
    </source>
</evidence>
<reference evidence="1" key="1">
    <citation type="submission" date="2016-04" db="EMBL/GenBank/DDBJ databases">
        <authorList>
            <person name="Evans L.H."/>
            <person name="Alamgir A."/>
            <person name="Owens N."/>
            <person name="Weber N.D."/>
            <person name="Virtaneva K."/>
            <person name="Barbian K."/>
            <person name="Babar A."/>
            <person name="Rosenke K."/>
        </authorList>
    </citation>
    <scope>NUCLEOTIDE SEQUENCE</scope>
    <source>
        <strain evidence="1">86</strain>
    </source>
</reference>
<name>A0A212JPR4_9DELT</name>
<protein>
    <submittedName>
        <fullName evidence="1">Haloacid dehalogenase-like hydrolase</fullName>
    </submittedName>
</protein>
<keyword evidence="1" id="KW-0378">Hydrolase</keyword>